<evidence type="ECO:0000259" key="18">
    <source>
        <dbReference type="PROSITE" id="PS50886"/>
    </source>
</evidence>
<evidence type="ECO:0000256" key="9">
    <source>
        <dbReference type="ARBA" id="ARBA00022741"/>
    </source>
</evidence>
<dbReference type="EMBL" id="LBWR01000001">
    <property type="protein sequence ID" value="KKR12925.1"/>
    <property type="molecule type" value="Genomic_DNA"/>
</dbReference>
<dbReference type="Pfam" id="PF01588">
    <property type="entry name" value="tRNA_bind"/>
    <property type="match status" value="1"/>
</dbReference>
<dbReference type="GO" id="GO:0000049">
    <property type="term" value="F:tRNA binding"/>
    <property type="evidence" value="ECO:0007669"/>
    <property type="project" value="UniProtKB-UniRule"/>
</dbReference>
<dbReference type="STRING" id="1619013.UT41_C0001G0469"/>
<feature type="transmembrane region" description="Helical" evidence="17">
    <location>
        <begin position="6"/>
        <end position="31"/>
    </location>
</feature>
<comment type="function">
    <text evidence="1">Is required not only for elongation of protein synthesis but also for the initiation of all mRNA translation through initiator tRNA(fMet) aminoacylation.</text>
</comment>
<comment type="caution">
    <text evidence="19">The sequence shown here is derived from an EMBL/GenBank/DDBJ whole genome shotgun (WGS) entry which is preliminary data.</text>
</comment>
<dbReference type="PROSITE" id="PS50886">
    <property type="entry name" value="TRBD"/>
    <property type="match status" value="1"/>
</dbReference>
<keyword evidence="9" id="KW-0547">Nucleotide-binding</keyword>
<dbReference type="InterPro" id="IPR002547">
    <property type="entry name" value="tRNA-bd_dom"/>
</dbReference>
<dbReference type="Gene3D" id="2.40.50.140">
    <property type="entry name" value="Nucleic acid-binding proteins"/>
    <property type="match status" value="1"/>
</dbReference>
<evidence type="ECO:0000256" key="11">
    <source>
        <dbReference type="ARBA" id="ARBA00022884"/>
    </source>
</evidence>
<evidence type="ECO:0000313" key="20">
    <source>
        <dbReference type="Proteomes" id="UP000034665"/>
    </source>
</evidence>
<comment type="catalytic activity">
    <reaction evidence="15">
        <text>tRNA(Met) + L-methionine + ATP = L-methionyl-tRNA(Met) + AMP + diphosphate</text>
        <dbReference type="Rhea" id="RHEA:13481"/>
        <dbReference type="Rhea" id="RHEA-COMP:9667"/>
        <dbReference type="Rhea" id="RHEA-COMP:9698"/>
        <dbReference type="ChEBI" id="CHEBI:30616"/>
        <dbReference type="ChEBI" id="CHEBI:33019"/>
        <dbReference type="ChEBI" id="CHEBI:57844"/>
        <dbReference type="ChEBI" id="CHEBI:78442"/>
        <dbReference type="ChEBI" id="CHEBI:78530"/>
        <dbReference type="ChEBI" id="CHEBI:456215"/>
        <dbReference type="EC" id="6.1.1.10"/>
    </reaction>
</comment>
<dbReference type="NCBIfam" id="TIGR00399">
    <property type="entry name" value="metG_C_term"/>
    <property type="match status" value="1"/>
</dbReference>
<evidence type="ECO:0000256" key="14">
    <source>
        <dbReference type="ARBA" id="ARBA00030904"/>
    </source>
</evidence>
<keyword evidence="17" id="KW-1133">Transmembrane helix</keyword>
<dbReference type="InterPro" id="IPR004495">
    <property type="entry name" value="Met-tRNA-synth_bsu_C"/>
</dbReference>
<organism evidence="19 20">
    <name type="scientific">Candidatus Wolfebacteria bacterium GW2011_GWC2_39_22</name>
    <dbReference type="NCBI Taxonomy" id="1619013"/>
    <lineage>
        <taxon>Bacteria</taxon>
        <taxon>Candidatus Wolfeibacteriota</taxon>
    </lineage>
</organism>
<gene>
    <name evidence="19" type="ORF">UT41_C0001G0469</name>
</gene>
<dbReference type="GO" id="GO:0005524">
    <property type="term" value="F:ATP binding"/>
    <property type="evidence" value="ECO:0007669"/>
    <property type="project" value="UniProtKB-KW"/>
</dbReference>
<name>A0A0G0QRB0_9BACT</name>
<reference evidence="19 20" key="1">
    <citation type="journal article" date="2015" name="Nature">
        <title>rRNA introns, odd ribosomes, and small enigmatic genomes across a large radiation of phyla.</title>
        <authorList>
            <person name="Brown C.T."/>
            <person name="Hug L.A."/>
            <person name="Thomas B.C."/>
            <person name="Sharon I."/>
            <person name="Castelle C.J."/>
            <person name="Singh A."/>
            <person name="Wilkins M.J."/>
            <person name="Williams K.H."/>
            <person name="Banfield J.F."/>
        </authorList>
    </citation>
    <scope>NUCLEOTIDE SEQUENCE [LARGE SCALE GENOMIC DNA]</scope>
</reference>
<dbReference type="InterPro" id="IPR012340">
    <property type="entry name" value="NA-bd_OB-fold"/>
</dbReference>
<feature type="transmembrane region" description="Helical" evidence="17">
    <location>
        <begin position="43"/>
        <end position="63"/>
    </location>
</feature>
<comment type="subcellular location">
    <subcellularLocation>
        <location evidence="2">Cytoplasm</location>
    </subcellularLocation>
</comment>
<evidence type="ECO:0000256" key="13">
    <source>
        <dbReference type="ARBA" id="ARBA00023146"/>
    </source>
</evidence>
<keyword evidence="11 16" id="KW-0694">RNA-binding</keyword>
<evidence type="ECO:0000256" key="17">
    <source>
        <dbReference type="SAM" id="Phobius"/>
    </source>
</evidence>
<keyword evidence="13" id="KW-0030">Aminoacyl-tRNA synthetase</keyword>
<keyword evidence="7 16" id="KW-0820">tRNA-binding</keyword>
<keyword evidence="6" id="KW-0963">Cytoplasm</keyword>
<evidence type="ECO:0000256" key="10">
    <source>
        <dbReference type="ARBA" id="ARBA00022840"/>
    </source>
</evidence>
<accession>A0A0G0QRB0</accession>
<dbReference type="AlphaFoldDB" id="A0A0G0QRB0"/>
<sequence length="200" mass="22428">MEIQYLLFIFILNHPIEFLLLFIWAFTIKGAALLRAFERKEKVWFVVLLLINTLGILEVYYLYTKRQPKVAAKHEKLVEAPAVTKEEHTTTNEGEITYDDFAKVELKVAKIMEAERVVKSEKLIKLQLEVGDEKRQIVAGIGKAYGPEELVGKEIIIVANLAPRALMGVESHGMLLAAGGAENPVLLTPEKDIESGAKVK</sequence>
<evidence type="ECO:0000256" key="16">
    <source>
        <dbReference type="PROSITE-ProRule" id="PRU00209"/>
    </source>
</evidence>
<dbReference type="GO" id="GO:0005737">
    <property type="term" value="C:cytoplasm"/>
    <property type="evidence" value="ECO:0007669"/>
    <property type="project" value="UniProtKB-SubCell"/>
</dbReference>
<dbReference type="GO" id="GO:0006431">
    <property type="term" value="P:methionyl-tRNA aminoacylation"/>
    <property type="evidence" value="ECO:0007669"/>
    <property type="project" value="InterPro"/>
</dbReference>
<evidence type="ECO:0000256" key="5">
    <source>
        <dbReference type="ARBA" id="ARBA00018753"/>
    </source>
</evidence>
<dbReference type="SUPFAM" id="SSF50249">
    <property type="entry name" value="Nucleic acid-binding proteins"/>
    <property type="match status" value="1"/>
</dbReference>
<evidence type="ECO:0000256" key="12">
    <source>
        <dbReference type="ARBA" id="ARBA00022917"/>
    </source>
</evidence>
<keyword evidence="8 19" id="KW-0436">Ligase</keyword>
<dbReference type="EC" id="6.1.1.10" evidence="4"/>
<keyword evidence="12" id="KW-0648">Protein biosynthesis</keyword>
<dbReference type="CDD" id="cd02800">
    <property type="entry name" value="tRNA_bind_EcMetRS_like"/>
    <property type="match status" value="1"/>
</dbReference>
<keyword evidence="10" id="KW-0067">ATP-binding</keyword>
<dbReference type="Pfam" id="PF18893">
    <property type="entry name" value="DUF5652"/>
    <property type="match status" value="1"/>
</dbReference>
<keyword evidence="17" id="KW-0812">Transmembrane</keyword>
<dbReference type="PANTHER" id="PTHR11586">
    <property type="entry name" value="TRNA-AMINOACYLATION COFACTOR ARC1 FAMILY MEMBER"/>
    <property type="match status" value="1"/>
</dbReference>
<keyword evidence="17" id="KW-0472">Membrane</keyword>
<evidence type="ECO:0000256" key="6">
    <source>
        <dbReference type="ARBA" id="ARBA00022490"/>
    </source>
</evidence>
<dbReference type="FunFam" id="2.40.50.140:FF:000042">
    <property type="entry name" value="Methionine--tRNA ligase"/>
    <property type="match status" value="1"/>
</dbReference>
<dbReference type="PATRIC" id="fig|1619013.3.peg.485"/>
<proteinExistence type="predicted"/>
<dbReference type="GO" id="GO:0004825">
    <property type="term" value="F:methionine-tRNA ligase activity"/>
    <property type="evidence" value="ECO:0007669"/>
    <property type="project" value="UniProtKB-EC"/>
</dbReference>
<evidence type="ECO:0000256" key="15">
    <source>
        <dbReference type="ARBA" id="ARBA00047364"/>
    </source>
</evidence>
<dbReference type="PANTHER" id="PTHR11586:SF37">
    <property type="entry name" value="TRNA-BINDING DOMAIN-CONTAINING PROTEIN"/>
    <property type="match status" value="1"/>
</dbReference>
<evidence type="ECO:0000256" key="2">
    <source>
        <dbReference type="ARBA" id="ARBA00004496"/>
    </source>
</evidence>
<evidence type="ECO:0000256" key="3">
    <source>
        <dbReference type="ARBA" id="ARBA00011738"/>
    </source>
</evidence>
<evidence type="ECO:0000256" key="4">
    <source>
        <dbReference type="ARBA" id="ARBA00012838"/>
    </source>
</evidence>
<evidence type="ECO:0000256" key="8">
    <source>
        <dbReference type="ARBA" id="ARBA00022598"/>
    </source>
</evidence>
<dbReference type="InterPro" id="IPR051270">
    <property type="entry name" value="Tyrosine-tRNA_ligase_regulator"/>
</dbReference>
<comment type="subunit">
    <text evidence="3">Homodimer.</text>
</comment>
<feature type="domain" description="TRNA-binding" evidence="18">
    <location>
        <begin position="100"/>
        <end position="200"/>
    </location>
</feature>
<dbReference type="InterPro" id="IPR043712">
    <property type="entry name" value="DUF5652"/>
</dbReference>
<evidence type="ECO:0000313" key="19">
    <source>
        <dbReference type="EMBL" id="KKR12925.1"/>
    </source>
</evidence>
<evidence type="ECO:0000256" key="7">
    <source>
        <dbReference type="ARBA" id="ARBA00022555"/>
    </source>
</evidence>
<protein>
    <recommendedName>
        <fullName evidence="5">Methionine--tRNA ligase</fullName>
        <ecNumber evidence="4">6.1.1.10</ecNumber>
    </recommendedName>
    <alternativeName>
        <fullName evidence="14">Methionyl-tRNA synthetase</fullName>
    </alternativeName>
</protein>
<dbReference type="Proteomes" id="UP000034665">
    <property type="component" value="Unassembled WGS sequence"/>
</dbReference>
<evidence type="ECO:0000256" key="1">
    <source>
        <dbReference type="ARBA" id="ARBA00003314"/>
    </source>
</evidence>